<feature type="compositionally biased region" description="Basic and acidic residues" evidence="1">
    <location>
        <begin position="36"/>
        <end position="52"/>
    </location>
</feature>
<evidence type="ECO:0000256" key="1">
    <source>
        <dbReference type="SAM" id="MobiDB-lite"/>
    </source>
</evidence>
<feature type="compositionally biased region" description="Acidic residues" evidence="1">
    <location>
        <begin position="1"/>
        <end position="17"/>
    </location>
</feature>
<dbReference type="EMBL" id="LR796416">
    <property type="protein sequence ID" value="CAB4142939.1"/>
    <property type="molecule type" value="Genomic_DNA"/>
</dbReference>
<evidence type="ECO:0000313" key="2">
    <source>
        <dbReference type="EMBL" id="CAB4142939.1"/>
    </source>
</evidence>
<proteinExistence type="predicted"/>
<organism evidence="2">
    <name type="scientific">uncultured Caudovirales phage</name>
    <dbReference type="NCBI Taxonomy" id="2100421"/>
    <lineage>
        <taxon>Viruses</taxon>
        <taxon>Duplodnaviria</taxon>
        <taxon>Heunggongvirae</taxon>
        <taxon>Uroviricota</taxon>
        <taxon>Caudoviricetes</taxon>
        <taxon>Peduoviridae</taxon>
        <taxon>Maltschvirus</taxon>
        <taxon>Maltschvirus maltsch</taxon>
    </lineage>
</organism>
<feature type="region of interest" description="Disordered" evidence="1">
    <location>
        <begin position="1"/>
        <end position="85"/>
    </location>
</feature>
<gene>
    <name evidence="2" type="ORF">UFOVP435_37</name>
</gene>
<feature type="region of interest" description="Disordered" evidence="1">
    <location>
        <begin position="169"/>
        <end position="203"/>
    </location>
</feature>
<feature type="compositionally biased region" description="Gly residues" evidence="1">
    <location>
        <begin position="295"/>
        <end position="305"/>
    </location>
</feature>
<accession>A0A6J5MGW0</accession>
<sequence>MAEENTTDELTLDESDDGSVVVKGLKGVEEEGSDLTLKDEKPDSGKDAKGDADDGDDEDESLVGSGGSGARSRSAKRRRLQQERRDANQKLIEHLAQQNQVLQQQLGQLNQRLTGSEIAQLDAALLDADAAVQDLQARLAKTVTDGDGQAHSQVLDALYNARQRLDQLANAREQADAHIRQQRQAPKPRPDAPQSQPQPQVDRRVINRAREWLKENDWYDPALGDTDSRIARVVDQEVKDEGFDPVSDEYYEELDRRLAERLPNVKKRGTIDQSQRSGGNGTGGARPRSIVSGSGRNGASGGGTQKGFTLSAERVKAMKDAGIWDNPEARNNQIKYYQEYDRAQSK</sequence>
<protein>
    <submittedName>
        <fullName evidence="2">Uncharacterized protein</fullName>
    </submittedName>
</protein>
<feature type="region of interest" description="Disordered" evidence="1">
    <location>
        <begin position="265"/>
        <end position="311"/>
    </location>
</feature>
<reference evidence="2" key="1">
    <citation type="submission" date="2020-04" db="EMBL/GenBank/DDBJ databases">
        <authorList>
            <person name="Chiriac C."/>
            <person name="Salcher M."/>
            <person name="Ghai R."/>
            <person name="Kavagutti S V."/>
        </authorList>
    </citation>
    <scope>NUCLEOTIDE SEQUENCE</scope>
</reference>
<name>A0A6J5MGW0_9CAUD</name>